<proteinExistence type="predicted"/>
<evidence type="ECO:0000313" key="3">
    <source>
        <dbReference type="Proteomes" id="UP000297890"/>
    </source>
</evidence>
<dbReference type="Proteomes" id="UP000297890">
    <property type="component" value="Unassembled WGS sequence"/>
</dbReference>
<keyword evidence="3" id="KW-1185">Reference proteome</keyword>
<evidence type="ECO:0000313" key="2">
    <source>
        <dbReference type="EMBL" id="TFZ81753.1"/>
    </source>
</evidence>
<organism evidence="2 3">
    <name type="scientific">Candidatus Macondimonas diazotrophica</name>
    <dbReference type="NCBI Taxonomy" id="2305248"/>
    <lineage>
        <taxon>Bacteria</taxon>
        <taxon>Pseudomonadati</taxon>
        <taxon>Pseudomonadota</taxon>
        <taxon>Gammaproteobacteria</taxon>
        <taxon>Chromatiales</taxon>
        <taxon>Ectothiorhodospiraceae</taxon>
        <taxon>Candidatus Macondimonas</taxon>
    </lineage>
</organism>
<dbReference type="RefSeq" id="WP_135282522.1">
    <property type="nucleotide sequence ID" value="NZ_SRIO01000016.1"/>
</dbReference>
<name>A0A4Z0F8C6_9GAMM</name>
<feature type="signal peptide" evidence="1">
    <location>
        <begin position="1"/>
        <end position="19"/>
    </location>
</feature>
<keyword evidence="1" id="KW-0732">Signal</keyword>
<accession>A0A4Z0F8C6</accession>
<evidence type="ECO:0008006" key="4">
    <source>
        <dbReference type="Google" id="ProtNLM"/>
    </source>
</evidence>
<evidence type="ECO:0000256" key="1">
    <source>
        <dbReference type="SAM" id="SignalP"/>
    </source>
</evidence>
<gene>
    <name evidence="2" type="ORF">E4680_11305</name>
</gene>
<dbReference type="AlphaFoldDB" id="A0A4Z0F8C6"/>
<comment type="caution">
    <text evidence="2">The sequence shown here is derived from an EMBL/GenBank/DDBJ whole genome shotgun (WGS) entry which is preliminary data.</text>
</comment>
<dbReference type="EMBL" id="SRIO01000016">
    <property type="protein sequence ID" value="TFZ81753.1"/>
    <property type="molecule type" value="Genomic_DNA"/>
</dbReference>
<feature type="chain" id="PRO_5021424277" description="PPE family protein" evidence="1">
    <location>
        <begin position="20"/>
        <end position="151"/>
    </location>
</feature>
<reference evidence="2 3" key="1">
    <citation type="journal article" date="2019" name="ISME J.">
        <title>Candidatus Macondimonas diazotrophica, a novel gammaproteobacterial genus dominating crude-oil-contaminated coastal sediments.</title>
        <authorList>
            <person name="Karthikeyan S."/>
            <person name="Konstantinidis K."/>
        </authorList>
    </citation>
    <scope>NUCLEOTIDE SEQUENCE [LARGE SCALE GENOMIC DNA]</scope>
    <source>
        <strain evidence="2 3">KTK01</strain>
    </source>
</reference>
<sequence length="151" mass="15066">MNKTITLTALMACSMGTHASMVEMQDAELSSVRGQINLVSVVNAGIFSDSVFSLVSGFGADSLVSGAQILGGRSVLTGATVLASGWLSAVNVAGLAPIGTLFNLGGLATFSGANTLGISAFSGVSLPVGATGASVVTLPWTFNGFGVFNLF</sequence>
<protein>
    <recommendedName>
        <fullName evidence="4">PPE family protein</fullName>
    </recommendedName>
</protein>